<feature type="signal peptide" evidence="2">
    <location>
        <begin position="1"/>
        <end position="21"/>
    </location>
</feature>
<reference evidence="3" key="1">
    <citation type="submission" date="2016-04" db="EMBL/GenBank/DDBJ databases">
        <authorList>
            <person name="Nguyen H.D."/>
            <person name="Kesanakurti P."/>
            <person name="Cullis J."/>
            <person name="Levesque C.A."/>
            <person name="Hambleton S."/>
        </authorList>
    </citation>
    <scope>NUCLEOTIDE SEQUENCE</scope>
    <source>
        <strain evidence="3">DAOMC 238032</strain>
    </source>
</reference>
<feature type="region of interest" description="Disordered" evidence="1">
    <location>
        <begin position="28"/>
        <end position="51"/>
    </location>
</feature>
<dbReference type="Proteomes" id="UP000077671">
    <property type="component" value="Unassembled WGS sequence"/>
</dbReference>
<dbReference type="EMBL" id="LWDD02000999">
    <property type="protein sequence ID" value="KAE8253645.1"/>
    <property type="molecule type" value="Genomic_DNA"/>
</dbReference>
<organism evidence="3 4">
    <name type="scientific">Tilletia caries</name>
    <name type="common">wheat bunt fungus</name>
    <dbReference type="NCBI Taxonomy" id="13290"/>
    <lineage>
        <taxon>Eukaryota</taxon>
        <taxon>Fungi</taxon>
        <taxon>Dikarya</taxon>
        <taxon>Basidiomycota</taxon>
        <taxon>Ustilaginomycotina</taxon>
        <taxon>Exobasidiomycetes</taxon>
        <taxon>Tilletiales</taxon>
        <taxon>Tilletiaceae</taxon>
        <taxon>Tilletia</taxon>
    </lineage>
</organism>
<feature type="chain" id="PRO_5043702598" evidence="2">
    <location>
        <begin position="22"/>
        <end position="122"/>
    </location>
</feature>
<evidence type="ECO:0000313" key="3">
    <source>
        <dbReference type="EMBL" id="KAE8253645.1"/>
    </source>
</evidence>
<name>A0A177U2V5_9BASI</name>
<dbReference type="AlphaFoldDB" id="A0A177U2V5"/>
<protein>
    <submittedName>
        <fullName evidence="3">Uncharacterized protein</fullName>
    </submittedName>
</protein>
<feature type="compositionally biased region" description="Polar residues" evidence="1">
    <location>
        <begin position="33"/>
        <end position="48"/>
    </location>
</feature>
<proteinExistence type="predicted"/>
<reference evidence="3" key="2">
    <citation type="journal article" date="2019" name="IMA Fungus">
        <title>Genome sequencing and comparison of five Tilletia species to identify candidate genes for the detection of regulated species infecting wheat.</title>
        <authorList>
            <person name="Nguyen H.D.T."/>
            <person name="Sultana T."/>
            <person name="Kesanakurti P."/>
            <person name="Hambleton S."/>
        </authorList>
    </citation>
    <scope>NUCLEOTIDE SEQUENCE</scope>
    <source>
        <strain evidence="3">DAOMC 238032</strain>
    </source>
</reference>
<accession>A0A177U2V5</accession>
<comment type="caution">
    <text evidence="3">The sequence shown here is derived from an EMBL/GenBank/DDBJ whole genome shotgun (WGS) entry which is preliminary data.</text>
</comment>
<evidence type="ECO:0000313" key="4">
    <source>
        <dbReference type="Proteomes" id="UP000077671"/>
    </source>
</evidence>
<keyword evidence="2" id="KW-0732">Signal</keyword>
<gene>
    <name evidence="3" type="ORF">A4X03_0g5836</name>
</gene>
<sequence length="122" mass="13348">MFYPCLLLIGPFLLLATLAKSAPLPDPSYPGLSPTSSLKARAGPSSSGEAAGDVNLFEKQRKLYIDDFIQAKTKAWELALLSESPSPDQAEHINKLEQYATKVGVTVKNYSELIEKLKNVRP</sequence>
<evidence type="ECO:0000256" key="2">
    <source>
        <dbReference type="SAM" id="SignalP"/>
    </source>
</evidence>
<evidence type="ECO:0000256" key="1">
    <source>
        <dbReference type="SAM" id="MobiDB-lite"/>
    </source>
</evidence>